<evidence type="ECO:0000256" key="1">
    <source>
        <dbReference type="ARBA" id="ARBA00022614"/>
    </source>
</evidence>
<keyword evidence="4" id="KW-0472">Membrane</keyword>
<evidence type="ECO:0000256" key="2">
    <source>
        <dbReference type="ARBA" id="ARBA00022729"/>
    </source>
</evidence>
<keyword evidence="2" id="KW-0732">Signal</keyword>
<dbReference type="Pfam" id="PF13855">
    <property type="entry name" value="LRR_8"/>
    <property type="match status" value="2"/>
</dbReference>
<dbReference type="Gene3D" id="3.80.10.10">
    <property type="entry name" value="Ribonuclease Inhibitor"/>
    <property type="match status" value="1"/>
</dbReference>
<dbReference type="Proteomes" id="UP001642483">
    <property type="component" value="Unassembled WGS sequence"/>
</dbReference>
<dbReference type="InterPro" id="IPR003591">
    <property type="entry name" value="Leu-rich_rpt_typical-subtyp"/>
</dbReference>
<protein>
    <submittedName>
        <fullName evidence="5">Uncharacterized protein</fullName>
    </submittedName>
</protein>
<dbReference type="InterPro" id="IPR050328">
    <property type="entry name" value="Dev_Immune_Receptor"/>
</dbReference>
<keyword evidence="4" id="KW-1133">Transmembrane helix</keyword>
<keyword evidence="1" id="KW-0433">Leucine-rich repeat</keyword>
<dbReference type="InterPro" id="IPR032675">
    <property type="entry name" value="LRR_dom_sf"/>
</dbReference>
<gene>
    <name evidence="5" type="ORF">CVLEPA_LOCUS30643</name>
</gene>
<dbReference type="SUPFAM" id="SSF52058">
    <property type="entry name" value="L domain-like"/>
    <property type="match status" value="1"/>
</dbReference>
<accession>A0ABP0H1L5</accession>
<evidence type="ECO:0000256" key="4">
    <source>
        <dbReference type="SAM" id="Phobius"/>
    </source>
</evidence>
<name>A0ABP0H1L5_CLALP</name>
<keyword evidence="3" id="KW-0677">Repeat</keyword>
<reference evidence="5 6" key="1">
    <citation type="submission" date="2024-02" db="EMBL/GenBank/DDBJ databases">
        <authorList>
            <person name="Daric V."/>
            <person name="Darras S."/>
        </authorList>
    </citation>
    <scope>NUCLEOTIDE SEQUENCE [LARGE SCALE GENOMIC DNA]</scope>
</reference>
<dbReference type="PANTHER" id="PTHR24373">
    <property type="entry name" value="SLIT RELATED LEUCINE-RICH REPEAT NEURONAL PROTEIN"/>
    <property type="match status" value="1"/>
</dbReference>
<keyword evidence="4" id="KW-0812">Transmembrane</keyword>
<evidence type="ECO:0000256" key="3">
    <source>
        <dbReference type="ARBA" id="ARBA00022737"/>
    </source>
</evidence>
<proteinExistence type="predicted"/>
<dbReference type="PROSITE" id="PS51450">
    <property type="entry name" value="LRR"/>
    <property type="match status" value="2"/>
</dbReference>
<organism evidence="5 6">
    <name type="scientific">Clavelina lepadiformis</name>
    <name type="common">Light-bulb sea squirt</name>
    <name type="synonym">Ascidia lepadiformis</name>
    <dbReference type="NCBI Taxonomy" id="159417"/>
    <lineage>
        <taxon>Eukaryota</taxon>
        <taxon>Metazoa</taxon>
        <taxon>Chordata</taxon>
        <taxon>Tunicata</taxon>
        <taxon>Ascidiacea</taxon>
        <taxon>Aplousobranchia</taxon>
        <taxon>Clavelinidae</taxon>
        <taxon>Clavelina</taxon>
    </lineage>
</organism>
<sequence>MFFLYDLDLSWNNIDHVVAKADFDEVVNLDYLSLAHNEIPCFQADAFKGLTKLTELDISHNNLTAAEKRNTSCLPRECLCRLKSLIVLRISSNYVPEIFKEDGFFSCLPLLTNLQAANCGIEVLAEHAFAGLEHLSSLDLSDNSIVSWPSELLRHAKSLVYLDLGHNLISNLPGDFTRQCVDLCHLSLRNNELRTPDVSWISGLAGIKVIDQTNDTTITIIERYLTGSLKVKAMTNVAKDLYIDWSGNPWLCDCKILDFVDWILTQGSWLADAKGYHDVICYNPAYHRGSALFDVYVTGLIDRVTANMLFLQCRVDDDDPKTIHITAPATTYGSQHHNITTMPVTSTNVSVVTMATSTNELMNVSSVTNATHAGFEYLVEDNGGFYVLFIILAVVADIVISVGLIFVAKKCCLRQENWASVAPAPLPQTSVFVSNGNRVSDEV</sequence>
<comment type="caution">
    <text evidence="5">The sequence shown here is derived from an EMBL/GenBank/DDBJ whole genome shotgun (WGS) entry which is preliminary data.</text>
</comment>
<keyword evidence="6" id="KW-1185">Reference proteome</keyword>
<dbReference type="PANTHER" id="PTHR24373:SF370">
    <property type="entry name" value="FISH-LIPS, ISOFORM E"/>
    <property type="match status" value="1"/>
</dbReference>
<dbReference type="PRINTS" id="PR00019">
    <property type="entry name" value="LEURICHRPT"/>
</dbReference>
<dbReference type="SMART" id="SM00369">
    <property type="entry name" value="LRR_TYP"/>
    <property type="match status" value="5"/>
</dbReference>
<evidence type="ECO:0000313" key="5">
    <source>
        <dbReference type="EMBL" id="CAK8697408.1"/>
    </source>
</evidence>
<dbReference type="InterPro" id="IPR001611">
    <property type="entry name" value="Leu-rich_rpt"/>
</dbReference>
<feature type="transmembrane region" description="Helical" evidence="4">
    <location>
        <begin position="385"/>
        <end position="408"/>
    </location>
</feature>
<dbReference type="EMBL" id="CAWYQH010000163">
    <property type="protein sequence ID" value="CAK8697408.1"/>
    <property type="molecule type" value="Genomic_DNA"/>
</dbReference>
<evidence type="ECO:0000313" key="6">
    <source>
        <dbReference type="Proteomes" id="UP001642483"/>
    </source>
</evidence>